<dbReference type="EC" id="2.1.1.33" evidence="3"/>
<evidence type="ECO:0000256" key="7">
    <source>
        <dbReference type="ARBA" id="ARBA00022694"/>
    </source>
</evidence>
<gene>
    <name evidence="8" type="ORF">AO384_2075</name>
</gene>
<dbReference type="SUPFAM" id="SSF53335">
    <property type="entry name" value="S-adenosyl-L-methionine-dependent methyltransferases"/>
    <property type="match status" value="1"/>
</dbReference>
<dbReference type="PANTHER" id="PTHR23417:SF14">
    <property type="entry name" value="PENTACOTRIPEPTIDE-REPEAT REGION OF PRORP DOMAIN-CONTAINING PROTEIN"/>
    <property type="match status" value="1"/>
</dbReference>
<evidence type="ECO:0000256" key="4">
    <source>
        <dbReference type="ARBA" id="ARBA00022603"/>
    </source>
</evidence>
<reference evidence="8 9" key="1">
    <citation type="journal article" date="2016" name="Genome Biol. Evol.">
        <title>Comparative Genomic Analyses of the Moraxella catarrhalis Serosensitive and Seroresistant Lineages Demonstrate Their Independent Evolution.</title>
        <authorList>
            <person name="Earl J.P."/>
            <person name="de Vries S.P."/>
            <person name="Ahmed A."/>
            <person name="Powell E."/>
            <person name="Schultz M.P."/>
            <person name="Hermans P.W."/>
            <person name="Hill D.J."/>
            <person name="Zhou Z."/>
            <person name="Constantinidou C.I."/>
            <person name="Hu F.Z."/>
            <person name="Bootsma H.J."/>
            <person name="Ehrlich G.D."/>
        </authorList>
    </citation>
    <scope>NUCLEOTIDE SEQUENCE [LARGE SCALE GENOMIC DNA]</scope>
    <source>
        <strain evidence="8 9">Z7542</strain>
    </source>
</reference>
<evidence type="ECO:0000256" key="5">
    <source>
        <dbReference type="ARBA" id="ARBA00022679"/>
    </source>
</evidence>
<keyword evidence="7" id="KW-0819">tRNA processing</keyword>
<evidence type="ECO:0000313" key="9">
    <source>
        <dbReference type="Proteomes" id="UP000078228"/>
    </source>
</evidence>
<protein>
    <recommendedName>
        <fullName evidence="3">tRNA (guanine(46)-N(7))-methyltransferase</fullName>
        <ecNumber evidence="3">2.1.1.33</ecNumber>
    </recommendedName>
</protein>
<comment type="catalytic activity">
    <reaction evidence="1">
        <text>guanosine(46) in tRNA + S-adenosyl-L-methionine = N(7)-methylguanosine(46) in tRNA + S-adenosyl-L-homocysteine</text>
        <dbReference type="Rhea" id="RHEA:42708"/>
        <dbReference type="Rhea" id="RHEA-COMP:10188"/>
        <dbReference type="Rhea" id="RHEA-COMP:10189"/>
        <dbReference type="ChEBI" id="CHEBI:57856"/>
        <dbReference type="ChEBI" id="CHEBI:59789"/>
        <dbReference type="ChEBI" id="CHEBI:74269"/>
        <dbReference type="ChEBI" id="CHEBI:74480"/>
        <dbReference type="EC" id="2.1.1.33"/>
    </reaction>
</comment>
<proteinExistence type="predicted"/>
<dbReference type="Pfam" id="PF02390">
    <property type="entry name" value="Methyltransf_4"/>
    <property type="match status" value="1"/>
</dbReference>
<evidence type="ECO:0000256" key="6">
    <source>
        <dbReference type="ARBA" id="ARBA00022691"/>
    </source>
</evidence>
<comment type="caution">
    <text evidence="8">The sequence shown here is derived from an EMBL/GenBank/DDBJ whole genome shotgun (WGS) entry which is preliminary data.</text>
</comment>
<dbReference type="RefSeq" id="WP_064610661.1">
    <property type="nucleotide sequence ID" value="NZ_LXHB01000046.1"/>
</dbReference>
<dbReference type="OrthoDB" id="9809889at2"/>
<keyword evidence="5 8" id="KW-0808">Transferase</keyword>
<keyword evidence="6" id="KW-0949">S-adenosyl-L-methionine</keyword>
<dbReference type="EMBL" id="LXHC01000028">
    <property type="protein sequence ID" value="OAU94718.1"/>
    <property type="molecule type" value="Genomic_DNA"/>
</dbReference>
<keyword evidence="9" id="KW-1185">Reference proteome</keyword>
<dbReference type="GO" id="GO:0043527">
    <property type="term" value="C:tRNA methyltransferase complex"/>
    <property type="evidence" value="ECO:0007669"/>
    <property type="project" value="TreeGrafter"/>
</dbReference>
<dbReference type="CDD" id="cd02440">
    <property type="entry name" value="AdoMet_MTases"/>
    <property type="match status" value="1"/>
</dbReference>
<dbReference type="InterPro" id="IPR003358">
    <property type="entry name" value="tRNA_(Gua-N-7)_MeTrfase_Trmb"/>
</dbReference>
<dbReference type="InterPro" id="IPR029063">
    <property type="entry name" value="SAM-dependent_MTases_sf"/>
</dbReference>
<sequence length="226" mass="25883">MTHQPMPSHRFDRLFDAKFLYAPKTVQNQDIQSISQALDSKTPLFLEIGAGKGKHAIQFASSNTDKHLIAIERTREKFNAFQKQADLGEFKNLTVIHADAIAFCVHFIAPNSLDGVFILYPNPEPHNKNQRWLNMPFFEFLLSRLKAGGFVIIASNIESYMDEACQLLDEVWQLPYTKRAIDSTSARTHFEIKYLARGELCQEIILTKPACYQTRFDDTLAKEQVI</sequence>
<dbReference type="PROSITE" id="PS51625">
    <property type="entry name" value="SAM_MT_TRMB"/>
    <property type="match status" value="1"/>
</dbReference>
<dbReference type="PATRIC" id="fig|480.237.peg.213"/>
<evidence type="ECO:0000313" key="8">
    <source>
        <dbReference type="EMBL" id="OAU94718.1"/>
    </source>
</evidence>
<dbReference type="AlphaFoldDB" id="A0A198UE60"/>
<evidence type="ECO:0000256" key="3">
    <source>
        <dbReference type="ARBA" id="ARBA00011977"/>
    </source>
</evidence>
<evidence type="ECO:0000256" key="1">
    <source>
        <dbReference type="ARBA" id="ARBA00000142"/>
    </source>
</evidence>
<dbReference type="Proteomes" id="UP000078228">
    <property type="component" value="Unassembled WGS sequence"/>
</dbReference>
<accession>A0A198UE60</accession>
<dbReference type="Gene3D" id="3.40.50.150">
    <property type="entry name" value="Vaccinia Virus protein VP39"/>
    <property type="match status" value="1"/>
</dbReference>
<name>A0A198UE60_MORCA</name>
<comment type="function">
    <text evidence="2">Catalyzes the formation of N(7)-methylguanine at position 46 (m7G46) in tRNA.</text>
</comment>
<keyword evidence="4 8" id="KW-0489">Methyltransferase</keyword>
<dbReference type="GO" id="GO:0008176">
    <property type="term" value="F:tRNA (guanine(46)-N7)-methyltransferase activity"/>
    <property type="evidence" value="ECO:0007669"/>
    <property type="project" value="UniProtKB-EC"/>
</dbReference>
<organism evidence="8 9">
    <name type="scientific">Moraxella catarrhalis</name>
    <name type="common">Branhamella catarrhalis</name>
    <dbReference type="NCBI Taxonomy" id="480"/>
    <lineage>
        <taxon>Bacteria</taxon>
        <taxon>Pseudomonadati</taxon>
        <taxon>Pseudomonadota</taxon>
        <taxon>Gammaproteobacteria</taxon>
        <taxon>Moraxellales</taxon>
        <taxon>Moraxellaceae</taxon>
        <taxon>Moraxella</taxon>
    </lineage>
</organism>
<dbReference type="PANTHER" id="PTHR23417">
    <property type="entry name" value="3-DEOXY-D-MANNO-OCTULOSONIC-ACID TRANSFERASE/TRNA GUANINE-N 7 - -METHYLTRANSFERASE"/>
    <property type="match status" value="1"/>
</dbReference>
<evidence type="ECO:0000256" key="2">
    <source>
        <dbReference type="ARBA" id="ARBA00003015"/>
    </source>
</evidence>